<feature type="compositionally biased region" description="Basic and acidic residues" evidence="1">
    <location>
        <begin position="74"/>
        <end position="88"/>
    </location>
</feature>
<reference evidence="2 3" key="1">
    <citation type="journal article" date="2016" name="Genome Announc.">
        <title>Complete Genome and Plasmid Sequences for Rhodococcus fascians D188 and Draft Sequences for Rhodococcus Isolates PBTS 1 and PBTS 2.</title>
        <authorList>
            <person name="Stamler R.A."/>
            <person name="Vereecke D."/>
            <person name="Zhang Y."/>
            <person name="Schilkey F."/>
            <person name="Devitt N."/>
            <person name="Randall J.J."/>
        </authorList>
    </citation>
    <scope>NUCLEOTIDE SEQUENCE [LARGE SCALE GENOMIC DNA]</scope>
    <source>
        <strain evidence="2 3">PBTS2</strain>
    </source>
</reference>
<feature type="compositionally biased region" description="Polar residues" evidence="1">
    <location>
        <begin position="93"/>
        <end position="102"/>
    </location>
</feature>
<dbReference type="AlphaFoldDB" id="A0A143QHS9"/>
<feature type="region of interest" description="Disordered" evidence="1">
    <location>
        <begin position="74"/>
        <end position="102"/>
    </location>
</feature>
<gene>
    <name evidence="2" type="ORF">A3Q41_01279</name>
</gene>
<evidence type="ECO:0000256" key="1">
    <source>
        <dbReference type="SAM" id="MobiDB-lite"/>
    </source>
</evidence>
<accession>A0A143QHS9</accession>
<dbReference type="Proteomes" id="UP000076038">
    <property type="component" value="Chromosome"/>
</dbReference>
<dbReference type="EMBL" id="CP015220">
    <property type="protein sequence ID" value="AMY22590.1"/>
    <property type="molecule type" value="Genomic_DNA"/>
</dbReference>
<proteinExistence type="predicted"/>
<evidence type="ECO:0000313" key="2">
    <source>
        <dbReference type="EMBL" id="AMY22590.1"/>
    </source>
</evidence>
<organism evidence="2 3">
    <name type="scientific">Rhodococcoides fascians</name>
    <name type="common">Rhodococcus fascians</name>
    <dbReference type="NCBI Taxonomy" id="1828"/>
    <lineage>
        <taxon>Bacteria</taxon>
        <taxon>Bacillati</taxon>
        <taxon>Actinomycetota</taxon>
        <taxon>Actinomycetes</taxon>
        <taxon>Mycobacteriales</taxon>
        <taxon>Nocardiaceae</taxon>
        <taxon>Rhodococcoides</taxon>
    </lineage>
</organism>
<reference evidence="3" key="2">
    <citation type="submission" date="2016-04" db="EMBL/GenBank/DDBJ databases">
        <title>Complete Genome and Plasmid Sequences for Rhodococcus fascians D188 and Draft Sequences for Rhodococcus spp. Isolates PBTS 1 and PBTS 2.</title>
        <authorList>
            <person name="Stamer R."/>
            <person name="Vereecke D."/>
            <person name="Zhang Y."/>
            <person name="Schilkey F."/>
            <person name="Devitt N."/>
            <person name="Randall J."/>
        </authorList>
    </citation>
    <scope>NUCLEOTIDE SEQUENCE [LARGE SCALE GENOMIC DNA]</scope>
    <source>
        <strain evidence="3">PBTS2</strain>
    </source>
</reference>
<evidence type="ECO:0000313" key="3">
    <source>
        <dbReference type="Proteomes" id="UP000076038"/>
    </source>
</evidence>
<keyword evidence="3" id="KW-1185">Reference proteome</keyword>
<dbReference type="PATRIC" id="fig|1653479.3.peg.1295"/>
<dbReference type="KEGG" id="rhs:A3Q41_01279"/>
<sequence length="102" mass="11595">MYETDVDQHETACLEAYFAVLERSIEEHLARTGEGTDRVRSLTLRDIRGERHTTALLRRRSALGLSICPNSRVFVDESGKPMKPDDRRRPRHSSGQSTLSTP</sequence>
<protein>
    <submittedName>
        <fullName evidence="2">Uncharacterized protein</fullName>
    </submittedName>
</protein>
<name>A0A143QHS9_RHOFA</name>